<dbReference type="EMBL" id="JAPDOD010000017">
    <property type="protein sequence ID" value="MDA0162339.1"/>
    <property type="molecule type" value="Genomic_DNA"/>
</dbReference>
<name>A0A9X3MTK1_9ACTN</name>
<dbReference type="AlphaFoldDB" id="A0A9X3MTK1"/>
<dbReference type="RefSeq" id="WP_270041577.1">
    <property type="nucleotide sequence ID" value="NZ_JAPDOD010000017.1"/>
</dbReference>
<evidence type="ECO:0000313" key="1">
    <source>
        <dbReference type="EMBL" id="MDA0162339.1"/>
    </source>
</evidence>
<accession>A0A9X3MTK1</accession>
<dbReference type="Proteomes" id="UP001149140">
    <property type="component" value="Unassembled WGS sequence"/>
</dbReference>
<gene>
    <name evidence="1" type="ORF">OM076_18855</name>
</gene>
<keyword evidence="2" id="KW-1185">Reference proteome</keyword>
<reference evidence="1" key="1">
    <citation type="submission" date="2022-10" db="EMBL/GenBank/DDBJ databases">
        <title>The WGS of Solirubrobacter ginsenosidimutans DSM 21036.</title>
        <authorList>
            <person name="Jiang Z."/>
        </authorList>
    </citation>
    <scope>NUCLEOTIDE SEQUENCE</scope>
    <source>
        <strain evidence="1">DSM 21036</strain>
    </source>
</reference>
<sequence>MTARDLTLGDGRTLRVHDSGGDGFAVLWHHGSPQTGCSSASR</sequence>
<evidence type="ECO:0000313" key="2">
    <source>
        <dbReference type="Proteomes" id="UP001149140"/>
    </source>
</evidence>
<comment type="caution">
    <text evidence="1">The sequence shown here is derived from an EMBL/GenBank/DDBJ whole genome shotgun (WGS) entry which is preliminary data.</text>
</comment>
<proteinExistence type="predicted"/>
<organism evidence="1 2">
    <name type="scientific">Solirubrobacter ginsenosidimutans</name>
    <dbReference type="NCBI Taxonomy" id="490573"/>
    <lineage>
        <taxon>Bacteria</taxon>
        <taxon>Bacillati</taxon>
        <taxon>Actinomycetota</taxon>
        <taxon>Thermoleophilia</taxon>
        <taxon>Solirubrobacterales</taxon>
        <taxon>Solirubrobacteraceae</taxon>
        <taxon>Solirubrobacter</taxon>
    </lineage>
</organism>
<protein>
    <submittedName>
        <fullName evidence="1">Uncharacterized protein</fullName>
    </submittedName>
</protein>